<dbReference type="Proteomes" id="UP001491552">
    <property type="component" value="Unassembled WGS sequence"/>
</dbReference>
<keyword evidence="5 10" id="KW-0328">Glycosyltransferase</keyword>
<comment type="catalytic activity">
    <reaction evidence="1 10">
        <text>Transfers a segment of a (1-&gt;4)-alpha-D-glucan to a new position in an acceptor, which may be glucose or a (1-&gt;4)-alpha-D-glucan.</text>
        <dbReference type="EC" id="2.4.1.25"/>
    </reaction>
</comment>
<reference evidence="11 12" key="1">
    <citation type="submission" date="2024-03" db="EMBL/GenBank/DDBJ databases">
        <title>Human intestinal bacterial collection.</title>
        <authorList>
            <person name="Pauvert C."/>
            <person name="Hitch T.C.A."/>
            <person name="Clavel T."/>
        </authorList>
    </citation>
    <scope>NUCLEOTIDE SEQUENCE [LARGE SCALE GENOMIC DNA]</scope>
    <source>
        <strain evidence="11 12">CLA-AA-H192</strain>
    </source>
</reference>
<dbReference type="InterPro" id="IPR003385">
    <property type="entry name" value="Glyco_hydro_77"/>
</dbReference>
<dbReference type="NCBIfam" id="NF011080">
    <property type="entry name" value="PRK14508.1-3"/>
    <property type="match status" value="1"/>
</dbReference>
<dbReference type="NCBIfam" id="TIGR00217">
    <property type="entry name" value="malQ"/>
    <property type="match status" value="1"/>
</dbReference>
<comment type="caution">
    <text evidence="11">The sequence shown here is derived from an EMBL/GenBank/DDBJ whole genome shotgun (WGS) entry which is preliminary data.</text>
</comment>
<keyword evidence="7 10" id="KW-0119">Carbohydrate metabolism</keyword>
<keyword evidence="6 10" id="KW-0808">Transferase</keyword>
<evidence type="ECO:0000256" key="5">
    <source>
        <dbReference type="ARBA" id="ARBA00022676"/>
    </source>
</evidence>
<dbReference type="EC" id="2.4.1.25" evidence="3 10"/>
<dbReference type="InterPro" id="IPR017853">
    <property type="entry name" value="GH"/>
</dbReference>
<dbReference type="Gene3D" id="3.20.20.80">
    <property type="entry name" value="Glycosidases"/>
    <property type="match status" value="1"/>
</dbReference>
<evidence type="ECO:0000256" key="1">
    <source>
        <dbReference type="ARBA" id="ARBA00000439"/>
    </source>
</evidence>
<dbReference type="PANTHER" id="PTHR32438:SF5">
    <property type="entry name" value="4-ALPHA-GLUCANOTRANSFERASE DPE1, CHLOROPLASTIC_AMYLOPLASTIC"/>
    <property type="match status" value="1"/>
</dbReference>
<evidence type="ECO:0000256" key="8">
    <source>
        <dbReference type="ARBA" id="ARBA00031423"/>
    </source>
</evidence>
<dbReference type="RefSeq" id="WP_349136614.1">
    <property type="nucleotide sequence ID" value="NZ_JBBMFF010000250.1"/>
</dbReference>
<evidence type="ECO:0000256" key="6">
    <source>
        <dbReference type="ARBA" id="ARBA00022679"/>
    </source>
</evidence>
<evidence type="ECO:0000313" key="11">
    <source>
        <dbReference type="EMBL" id="MEQ2511913.1"/>
    </source>
</evidence>
<evidence type="ECO:0000256" key="4">
    <source>
        <dbReference type="ARBA" id="ARBA00020295"/>
    </source>
</evidence>
<protein>
    <recommendedName>
        <fullName evidence="4 10">4-alpha-glucanotransferase</fullName>
        <ecNumber evidence="3 10">2.4.1.25</ecNumber>
    </recommendedName>
    <alternativeName>
        <fullName evidence="8 10">Amylomaltase</fullName>
    </alternativeName>
    <alternativeName>
        <fullName evidence="9 10">Disproportionating enzyme</fullName>
    </alternativeName>
</protein>
<evidence type="ECO:0000256" key="10">
    <source>
        <dbReference type="RuleBase" id="RU361207"/>
    </source>
</evidence>
<keyword evidence="12" id="KW-1185">Reference proteome</keyword>
<evidence type="ECO:0000313" key="12">
    <source>
        <dbReference type="Proteomes" id="UP001491552"/>
    </source>
</evidence>
<evidence type="ECO:0000256" key="9">
    <source>
        <dbReference type="ARBA" id="ARBA00031501"/>
    </source>
</evidence>
<dbReference type="PANTHER" id="PTHR32438">
    <property type="entry name" value="4-ALPHA-GLUCANOTRANSFERASE DPE1, CHLOROPLASTIC/AMYLOPLASTIC"/>
    <property type="match status" value="1"/>
</dbReference>
<dbReference type="EMBL" id="JBBMFF010000250">
    <property type="protein sequence ID" value="MEQ2511913.1"/>
    <property type="molecule type" value="Genomic_DNA"/>
</dbReference>
<dbReference type="SUPFAM" id="SSF51445">
    <property type="entry name" value="(Trans)glycosidases"/>
    <property type="match status" value="1"/>
</dbReference>
<evidence type="ECO:0000256" key="3">
    <source>
        <dbReference type="ARBA" id="ARBA00012560"/>
    </source>
</evidence>
<accession>A0ABV1G918</accession>
<name>A0ABV1G918_9FIRM</name>
<gene>
    <name evidence="11" type="primary">malQ</name>
    <name evidence="11" type="ORF">WMO66_11775</name>
</gene>
<dbReference type="Pfam" id="PF02446">
    <property type="entry name" value="Glyco_hydro_77"/>
    <property type="match status" value="1"/>
</dbReference>
<proteinExistence type="inferred from homology"/>
<organism evidence="11 12">
    <name type="scientific">Faecousia intestinalis</name>
    <dbReference type="NCBI Taxonomy" id="3133167"/>
    <lineage>
        <taxon>Bacteria</taxon>
        <taxon>Bacillati</taxon>
        <taxon>Bacillota</taxon>
        <taxon>Clostridia</taxon>
        <taxon>Eubacteriales</taxon>
        <taxon>Oscillospiraceae</taxon>
        <taxon>Faecousia</taxon>
    </lineage>
</organism>
<evidence type="ECO:0000256" key="2">
    <source>
        <dbReference type="ARBA" id="ARBA00005684"/>
    </source>
</evidence>
<evidence type="ECO:0000256" key="7">
    <source>
        <dbReference type="ARBA" id="ARBA00023277"/>
    </source>
</evidence>
<dbReference type="GO" id="GO:0004134">
    <property type="term" value="F:4-alpha-glucanotransferase activity"/>
    <property type="evidence" value="ECO:0007669"/>
    <property type="project" value="UniProtKB-EC"/>
</dbReference>
<comment type="similarity">
    <text evidence="2 10">Belongs to the disproportionating enzyme family.</text>
</comment>
<sequence length="491" mass="56486">MRTSGILMHISSLPSPYGIGTLGQAAYDFADFLKAAGQHYWQLLPIGPTSYGDSPYQSFSTHAGNPYFIDLDLLREDGLLTQEEIDAVNWEAHSARVDYGFQYSVRFDLLYRAFLRGWERDADAVREFRNANPWVEDYALYMALKRSQDMRSWETWPEEIRLRRPGAAETYAVRLGDDVHFFIYLQYLFFGQWDALRGYVHALGLEIIGDLPIYVPYDSCDVWANPSLFQLDETGLPTGVAGCPPDYFSADGQLWGNPLYDWERMRQTDYAWWKERIAAAARLFDVIRIDHFRGLESYWAIPYGDKTARGGKWVKGPGHDFVRAMQERFPDLRLIAEDLGFLTDDVIRLQKDSGWPGMKVLEFAFDSREPSNYLPHRYIRNCICYSGTHDNETLAQWLAQTSETARAYAAEYLGLTEQEGYAWGILRSGLASVADTFIAQLQDYLGLGAEARMNTPGTLSDRNWSWRLQPGLLTAELAHRLRRMNTMYERL</sequence>